<dbReference type="EMBL" id="SPHZ02000005">
    <property type="protein sequence ID" value="KAF0920269.1"/>
    <property type="molecule type" value="Genomic_DNA"/>
</dbReference>
<dbReference type="AlphaFoldDB" id="A0A6G1E674"/>
<comment type="caution">
    <text evidence="2">The sequence shown here is derived from an EMBL/GenBank/DDBJ whole genome shotgun (WGS) entry which is preliminary data.</text>
</comment>
<feature type="region of interest" description="Disordered" evidence="1">
    <location>
        <begin position="1"/>
        <end position="20"/>
    </location>
</feature>
<sequence>MEEAEDENTLAPTSSIPDPYDYVYNNIPQSTHVLMPELDCDHCGAKKFQYETKGFVVGMARSN</sequence>
<gene>
    <name evidence="2" type="ORF">E2562_034118</name>
</gene>
<proteinExistence type="predicted"/>
<evidence type="ECO:0000313" key="3">
    <source>
        <dbReference type="Proteomes" id="UP000479710"/>
    </source>
</evidence>
<name>A0A6G1E674_9ORYZ</name>
<evidence type="ECO:0000313" key="2">
    <source>
        <dbReference type="EMBL" id="KAF0920269.1"/>
    </source>
</evidence>
<protein>
    <submittedName>
        <fullName evidence="2">Uncharacterized protein</fullName>
    </submittedName>
</protein>
<dbReference type="OrthoDB" id="693063at2759"/>
<evidence type="ECO:0000256" key="1">
    <source>
        <dbReference type="SAM" id="MobiDB-lite"/>
    </source>
</evidence>
<reference evidence="2 3" key="1">
    <citation type="submission" date="2019-11" db="EMBL/GenBank/DDBJ databases">
        <title>Whole genome sequence of Oryza granulata.</title>
        <authorList>
            <person name="Li W."/>
        </authorList>
    </citation>
    <scope>NUCLEOTIDE SEQUENCE [LARGE SCALE GENOMIC DNA]</scope>
    <source>
        <strain evidence="3">cv. Menghai</strain>
        <tissue evidence="2">Leaf</tissue>
    </source>
</reference>
<accession>A0A6G1E674</accession>
<dbReference type="Proteomes" id="UP000479710">
    <property type="component" value="Unassembled WGS sequence"/>
</dbReference>
<organism evidence="2 3">
    <name type="scientific">Oryza meyeriana var. granulata</name>
    <dbReference type="NCBI Taxonomy" id="110450"/>
    <lineage>
        <taxon>Eukaryota</taxon>
        <taxon>Viridiplantae</taxon>
        <taxon>Streptophyta</taxon>
        <taxon>Embryophyta</taxon>
        <taxon>Tracheophyta</taxon>
        <taxon>Spermatophyta</taxon>
        <taxon>Magnoliopsida</taxon>
        <taxon>Liliopsida</taxon>
        <taxon>Poales</taxon>
        <taxon>Poaceae</taxon>
        <taxon>BOP clade</taxon>
        <taxon>Oryzoideae</taxon>
        <taxon>Oryzeae</taxon>
        <taxon>Oryzinae</taxon>
        <taxon>Oryza</taxon>
        <taxon>Oryza meyeriana</taxon>
    </lineage>
</organism>
<keyword evidence="3" id="KW-1185">Reference proteome</keyword>